<evidence type="ECO:0000256" key="4">
    <source>
        <dbReference type="ARBA" id="ARBA00023136"/>
    </source>
</evidence>
<dbReference type="PANTHER" id="PTHR33507:SF3">
    <property type="entry name" value="INNER MEMBRANE PROTEIN YBBJ"/>
    <property type="match status" value="1"/>
</dbReference>
<evidence type="ECO:0000313" key="8">
    <source>
        <dbReference type="Proteomes" id="UP000596092"/>
    </source>
</evidence>
<evidence type="ECO:0000256" key="1">
    <source>
        <dbReference type="ARBA" id="ARBA00004141"/>
    </source>
</evidence>
<dbReference type="SUPFAM" id="SSF141322">
    <property type="entry name" value="NfeD domain-like"/>
    <property type="match status" value="1"/>
</dbReference>
<keyword evidence="3 5" id="KW-1133">Transmembrane helix</keyword>
<sequence length="154" mass="16533">MSFFSLSPVLLWFLIGIATLSLELLTPGFIGFFFGIGAWCTALAVYLYPFSPAGQLLIFLITSISTLLLLRSTLKKIFLGRSREIDAMENGLPSNATGEVVEDIVPPASGTVKYAGSFWQATAEVTLTRGTVVRITGKNNLTVQVAPMAAKGDI</sequence>
<dbReference type="RefSeq" id="WP_199264011.1">
    <property type="nucleotide sequence ID" value="NZ_CP054140.1"/>
</dbReference>
<feature type="transmembrane region" description="Helical" evidence="5">
    <location>
        <begin position="32"/>
        <end position="50"/>
    </location>
</feature>
<dbReference type="PANTHER" id="PTHR33507">
    <property type="entry name" value="INNER MEMBRANE PROTEIN YBBJ"/>
    <property type="match status" value="1"/>
</dbReference>
<dbReference type="AlphaFoldDB" id="A0A7T5VCB5"/>
<keyword evidence="8" id="KW-1185">Reference proteome</keyword>
<evidence type="ECO:0000259" key="6">
    <source>
        <dbReference type="Pfam" id="PF01957"/>
    </source>
</evidence>
<comment type="subcellular location">
    <subcellularLocation>
        <location evidence="1">Membrane</location>
        <topology evidence="1">Multi-pass membrane protein</topology>
    </subcellularLocation>
</comment>
<protein>
    <submittedName>
        <fullName evidence="7">NfeD family protein</fullName>
    </submittedName>
</protein>
<dbReference type="GO" id="GO:0005886">
    <property type="term" value="C:plasma membrane"/>
    <property type="evidence" value="ECO:0007669"/>
    <property type="project" value="TreeGrafter"/>
</dbReference>
<dbReference type="InterPro" id="IPR052165">
    <property type="entry name" value="Membrane_assoc_protease"/>
</dbReference>
<name>A0A7T5VCB5_9BACT</name>
<dbReference type="InterPro" id="IPR002810">
    <property type="entry name" value="NfeD-like_C"/>
</dbReference>
<keyword evidence="2 5" id="KW-0812">Transmembrane</keyword>
<feature type="domain" description="NfeD-like C-terminal" evidence="6">
    <location>
        <begin position="97"/>
        <end position="147"/>
    </location>
</feature>
<accession>A0A7T5VCB5</accession>
<dbReference type="EMBL" id="CP054140">
    <property type="protein sequence ID" value="QQG65191.1"/>
    <property type="molecule type" value="Genomic_DNA"/>
</dbReference>
<dbReference type="InterPro" id="IPR012340">
    <property type="entry name" value="NA-bd_OB-fold"/>
</dbReference>
<keyword evidence="4 5" id="KW-0472">Membrane</keyword>
<organism evidence="7 8">
    <name type="scientific">Desulfobulbus oligotrophicus</name>
    <dbReference type="NCBI Taxonomy" id="1909699"/>
    <lineage>
        <taxon>Bacteria</taxon>
        <taxon>Pseudomonadati</taxon>
        <taxon>Thermodesulfobacteriota</taxon>
        <taxon>Desulfobulbia</taxon>
        <taxon>Desulfobulbales</taxon>
        <taxon>Desulfobulbaceae</taxon>
        <taxon>Desulfobulbus</taxon>
    </lineage>
</organism>
<dbReference type="Gene3D" id="2.40.50.140">
    <property type="entry name" value="Nucleic acid-binding proteins"/>
    <property type="match status" value="1"/>
</dbReference>
<reference evidence="7 8" key="1">
    <citation type="submission" date="2020-05" db="EMBL/GenBank/DDBJ databases">
        <title>Complete genome of Desulfobulbus oligotrophicus.</title>
        <authorList>
            <person name="Podar M."/>
        </authorList>
    </citation>
    <scope>NUCLEOTIDE SEQUENCE [LARGE SCALE GENOMIC DNA]</scope>
    <source>
        <strain evidence="7 8">Prop6</strain>
    </source>
</reference>
<feature type="transmembrane region" description="Helical" evidence="5">
    <location>
        <begin position="6"/>
        <end position="25"/>
    </location>
</feature>
<evidence type="ECO:0000256" key="2">
    <source>
        <dbReference type="ARBA" id="ARBA00022692"/>
    </source>
</evidence>
<dbReference type="KEGG" id="dog:HP555_04560"/>
<evidence type="ECO:0000256" key="3">
    <source>
        <dbReference type="ARBA" id="ARBA00022989"/>
    </source>
</evidence>
<dbReference type="Pfam" id="PF01957">
    <property type="entry name" value="NfeD"/>
    <property type="match status" value="1"/>
</dbReference>
<evidence type="ECO:0000256" key="5">
    <source>
        <dbReference type="SAM" id="Phobius"/>
    </source>
</evidence>
<dbReference type="Proteomes" id="UP000596092">
    <property type="component" value="Chromosome"/>
</dbReference>
<evidence type="ECO:0000313" key="7">
    <source>
        <dbReference type="EMBL" id="QQG65191.1"/>
    </source>
</evidence>
<gene>
    <name evidence="7" type="ORF">HP555_04560</name>
</gene>
<feature type="transmembrane region" description="Helical" evidence="5">
    <location>
        <begin position="56"/>
        <end position="74"/>
    </location>
</feature>
<proteinExistence type="predicted"/>